<evidence type="ECO:0000313" key="3">
    <source>
        <dbReference type="EMBL" id="AEP31191.1"/>
    </source>
</evidence>
<dbReference type="EMBL" id="CP003060">
    <property type="protein sequence ID" value="AEP31191.1"/>
    <property type="molecule type" value="Genomic_DNA"/>
</dbReference>
<dbReference type="HOGENOM" id="CLU_009583_35_1_6"/>
<gene>
    <name evidence="3" type="ordered locus">GNIT_3096</name>
</gene>
<keyword evidence="3" id="KW-0808">Transferase</keyword>
<dbReference type="eggNOG" id="COG0438">
    <property type="taxonomic scope" value="Bacteria"/>
</dbReference>
<proteinExistence type="predicted"/>
<dbReference type="Proteomes" id="UP000009282">
    <property type="component" value="Chromosome"/>
</dbReference>
<feature type="domain" description="Glycosyl transferase family 1" evidence="1">
    <location>
        <begin position="222"/>
        <end position="375"/>
    </location>
</feature>
<dbReference type="AlphaFoldDB" id="G4QIN6"/>
<dbReference type="KEGG" id="gni:GNIT_3096"/>
<dbReference type="SUPFAM" id="SSF53756">
    <property type="entry name" value="UDP-Glycosyltransferase/glycogen phosphorylase"/>
    <property type="match status" value="1"/>
</dbReference>
<dbReference type="GO" id="GO:0016757">
    <property type="term" value="F:glycosyltransferase activity"/>
    <property type="evidence" value="ECO:0007669"/>
    <property type="project" value="InterPro"/>
</dbReference>
<name>G4QIN6_GLANF</name>
<dbReference type="GO" id="GO:1901135">
    <property type="term" value="P:carbohydrate derivative metabolic process"/>
    <property type="evidence" value="ECO:0007669"/>
    <property type="project" value="UniProtKB-ARBA"/>
</dbReference>
<feature type="domain" description="Glycosyltransferase subfamily 4-like N-terminal" evidence="2">
    <location>
        <begin position="17"/>
        <end position="210"/>
    </location>
</feature>
<protein>
    <submittedName>
        <fullName evidence="3">Glycosyl transferase group 1</fullName>
    </submittedName>
</protein>
<evidence type="ECO:0000259" key="2">
    <source>
        <dbReference type="Pfam" id="PF13439"/>
    </source>
</evidence>
<dbReference type="STRING" id="1085623.GNIT_3096"/>
<evidence type="ECO:0000259" key="1">
    <source>
        <dbReference type="Pfam" id="PF00534"/>
    </source>
</evidence>
<keyword evidence="4" id="KW-1185">Reference proteome</keyword>
<evidence type="ECO:0000313" key="4">
    <source>
        <dbReference type="Proteomes" id="UP000009282"/>
    </source>
</evidence>
<dbReference type="Pfam" id="PF00534">
    <property type="entry name" value="Glycos_transf_1"/>
    <property type="match status" value="1"/>
</dbReference>
<dbReference type="OrthoDB" id="9062832at2"/>
<dbReference type="PANTHER" id="PTHR12526:SF635">
    <property type="entry name" value="GLYCOSYL TRANSFERASE GROUP 1"/>
    <property type="match status" value="1"/>
</dbReference>
<dbReference type="InterPro" id="IPR001296">
    <property type="entry name" value="Glyco_trans_1"/>
</dbReference>
<dbReference type="PANTHER" id="PTHR12526">
    <property type="entry name" value="GLYCOSYLTRANSFERASE"/>
    <property type="match status" value="1"/>
</dbReference>
<dbReference type="InterPro" id="IPR028098">
    <property type="entry name" value="Glyco_trans_4-like_N"/>
</dbReference>
<reference evidence="3 4" key="1">
    <citation type="journal article" date="2011" name="J. Bacteriol.">
        <title>Complete genome sequence of seawater bacterium Glaciecola nitratireducens FR1064T.</title>
        <authorList>
            <person name="Bian F."/>
            <person name="Qin Q.L."/>
            <person name="Xie B.B."/>
            <person name="Shu Y.L."/>
            <person name="Zhang X.Y."/>
            <person name="Yu Y."/>
            <person name="Chen B."/>
            <person name="Chen X.L."/>
            <person name="Zhou B.C."/>
            <person name="Zhang Y.Z."/>
        </authorList>
    </citation>
    <scope>NUCLEOTIDE SEQUENCE [LARGE SCALE GENOMIC DNA]</scope>
    <source>
        <strain evidence="4">JCM 12485 / KCTC 12276 / FR1064</strain>
    </source>
</reference>
<dbReference type="Gene3D" id="3.40.50.2000">
    <property type="entry name" value="Glycogen Phosphorylase B"/>
    <property type="match status" value="2"/>
</dbReference>
<dbReference type="CDD" id="cd03823">
    <property type="entry name" value="GT4_ExpE7-like"/>
    <property type="match status" value="1"/>
</dbReference>
<sequence length="403" mass="45455">MDRVAFISHGHPDLSKGGAEVASWNLYQLLKAENVDCLYIARADERSHGGSSFSQRGDEVLLHTGMHDWFNLSTNNFKQIFDDLGKLLKQFNPDIVHVHHYAHIGIELLAAIKQAVPNAKLVFTLHEFMAICMHNGQMVKKGSLKLCNKALHADCHSCFPQHSPGDFLLRKSYILDQFALVDKFVSPSQFLANRYVKWGIPEHKMQVIENVLPNIQAIPARQLKEGEKRYKFAFFGQVNPYKGIDLFLQAIAMLPENVRRLVRVDIHGANLDVQESSFKDKVLGLLSDLSDVVQLCGPYESEQLASRMAECDWVVIPSIWWENSPVVIQEAIRFGRPLIGANIGGMKEKIENIAGLTFEARNAASLADTMMNAMEPAVFDKWHARLGEYDCAKSQHLEFLNSL</sequence>
<accession>G4QIN6</accession>
<organism evidence="3 4">
    <name type="scientific">Glaciecola nitratireducens (strain JCM 12485 / KCTC 12276 / FR1064)</name>
    <dbReference type="NCBI Taxonomy" id="1085623"/>
    <lineage>
        <taxon>Bacteria</taxon>
        <taxon>Pseudomonadati</taxon>
        <taxon>Pseudomonadota</taxon>
        <taxon>Gammaproteobacteria</taxon>
        <taxon>Alteromonadales</taxon>
        <taxon>Alteromonadaceae</taxon>
        <taxon>Brumicola</taxon>
    </lineage>
</organism>
<dbReference type="Pfam" id="PF13439">
    <property type="entry name" value="Glyco_transf_4"/>
    <property type="match status" value="1"/>
</dbReference>
<dbReference type="RefSeq" id="WP_014110062.1">
    <property type="nucleotide sequence ID" value="NC_016041.1"/>
</dbReference>